<feature type="region of interest" description="Disordered" evidence="1">
    <location>
        <begin position="1"/>
        <end position="131"/>
    </location>
</feature>
<comment type="caution">
    <text evidence="2">The sequence shown here is derived from an EMBL/GenBank/DDBJ whole genome shotgun (WGS) entry which is preliminary data.</text>
</comment>
<gene>
    <name evidence="2" type="ORF">D9758_017726</name>
</gene>
<evidence type="ECO:0000313" key="2">
    <source>
        <dbReference type="EMBL" id="KAF5320032.1"/>
    </source>
</evidence>
<reference evidence="2 3" key="1">
    <citation type="journal article" date="2020" name="ISME J.">
        <title>Uncovering the hidden diversity of litter-decomposition mechanisms in mushroom-forming fungi.</title>
        <authorList>
            <person name="Floudas D."/>
            <person name="Bentzer J."/>
            <person name="Ahren D."/>
            <person name="Johansson T."/>
            <person name="Persson P."/>
            <person name="Tunlid A."/>
        </authorList>
    </citation>
    <scope>NUCLEOTIDE SEQUENCE [LARGE SCALE GENOMIC DNA]</scope>
    <source>
        <strain evidence="2 3">CBS 291.85</strain>
    </source>
</reference>
<dbReference type="EMBL" id="JAACJM010000420">
    <property type="protein sequence ID" value="KAF5320032.1"/>
    <property type="molecule type" value="Genomic_DNA"/>
</dbReference>
<dbReference type="AlphaFoldDB" id="A0A8H5BD73"/>
<name>A0A8H5BD73_9AGAR</name>
<accession>A0A8H5BD73</accession>
<evidence type="ECO:0000313" key="3">
    <source>
        <dbReference type="Proteomes" id="UP000559256"/>
    </source>
</evidence>
<proteinExistence type="predicted"/>
<evidence type="ECO:0000256" key="1">
    <source>
        <dbReference type="SAM" id="MobiDB-lite"/>
    </source>
</evidence>
<protein>
    <submittedName>
        <fullName evidence="2">Uncharacterized protein</fullName>
    </submittedName>
</protein>
<sequence length="270" mass="30091">MMQASSPLHFPSTPHSDRVLNDSNHTQKSSPFLPSPSPSPLYSSPIAEAQARRRKSQYKSRATSGSMAESPIHDLRRSSRSSNNADPSLSRGAVALARPETRAFSKDRRSSKKAGNAKASTGKRRTSLMGSGDVFMDCEMEEEDEGTDDELYRRVITNGNRQDRRKVLLTFYEDCGSSFDPDLEDVGTWEYELTEPEPQEPGTSTLPVDTVLIPDDLEQAELDAYAAEYEEQAALADFEDIPLEELFGAHSDMDEADLTLRQDEDMDMQL</sequence>
<feature type="compositionally biased region" description="Basic and acidic residues" evidence="1">
    <location>
        <begin position="99"/>
        <end position="108"/>
    </location>
</feature>
<dbReference type="OrthoDB" id="3268127at2759"/>
<organism evidence="2 3">
    <name type="scientific">Tetrapyrgos nigripes</name>
    <dbReference type="NCBI Taxonomy" id="182062"/>
    <lineage>
        <taxon>Eukaryota</taxon>
        <taxon>Fungi</taxon>
        <taxon>Dikarya</taxon>
        <taxon>Basidiomycota</taxon>
        <taxon>Agaricomycotina</taxon>
        <taxon>Agaricomycetes</taxon>
        <taxon>Agaricomycetidae</taxon>
        <taxon>Agaricales</taxon>
        <taxon>Marasmiineae</taxon>
        <taxon>Marasmiaceae</taxon>
        <taxon>Tetrapyrgos</taxon>
    </lineage>
</organism>
<keyword evidence="3" id="KW-1185">Reference proteome</keyword>
<dbReference type="Proteomes" id="UP000559256">
    <property type="component" value="Unassembled WGS sequence"/>
</dbReference>